<dbReference type="Proteomes" id="UP001369082">
    <property type="component" value="Unassembled WGS sequence"/>
</dbReference>
<accession>A0ABU9GS31</accession>
<protein>
    <submittedName>
        <fullName evidence="2">DUF6776 family protein</fullName>
    </submittedName>
</protein>
<dbReference type="EMBL" id="JBAKAZ010000039">
    <property type="protein sequence ID" value="MEL0630061.1"/>
    <property type="molecule type" value="Genomic_DNA"/>
</dbReference>
<dbReference type="RefSeq" id="WP_341598191.1">
    <property type="nucleotide sequence ID" value="NZ_JBAKAZ010000039.1"/>
</dbReference>
<evidence type="ECO:0000313" key="3">
    <source>
        <dbReference type="Proteomes" id="UP001369082"/>
    </source>
</evidence>
<keyword evidence="1" id="KW-0812">Transmembrane</keyword>
<name>A0ABU9GS31_9GAMM</name>
<evidence type="ECO:0000313" key="2">
    <source>
        <dbReference type="EMBL" id="MEL0630061.1"/>
    </source>
</evidence>
<evidence type="ECO:0000256" key="1">
    <source>
        <dbReference type="SAM" id="Phobius"/>
    </source>
</evidence>
<keyword evidence="3" id="KW-1185">Reference proteome</keyword>
<feature type="transmembrane region" description="Helical" evidence="1">
    <location>
        <begin position="7"/>
        <end position="26"/>
    </location>
</feature>
<proteinExistence type="predicted"/>
<comment type="caution">
    <text evidence="2">The sequence shown here is derived from an EMBL/GenBank/DDBJ whole genome shotgun (WGS) entry which is preliminary data.</text>
</comment>
<keyword evidence="1" id="KW-0472">Membrane</keyword>
<reference evidence="2 3" key="1">
    <citation type="submission" date="2024-02" db="EMBL/GenBank/DDBJ databases">
        <title>Bacteria isolated from the canopy kelp, Nereocystis luetkeana.</title>
        <authorList>
            <person name="Pfister C.A."/>
            <person name="Younker I.T."/>
            <person name="Light S.H."/>
        </authorList>
    </citation>
    <scope>NUCLEOTIDE SEQUENCE [LARGE SCALE GENOMIC DNA]</scope>
    <source>
        <strain evidence="2 3">TI.1.05</strain>
    </source>
</reference>
<keyword evidence="1" id="KW-1133">Transmembrane helix</keyword>
<organism evidence="2 3">
    <name type="scientific">Psychromonas aquatilis</name>
    <dbReference type="NCBI Taxonomy" id="2005072"/>
    <lineage>
        <taxon>Bacteria</taxon>
        <taxon>Pseudomonadati</taxon>
        <taxon>Pseudomonadota</taxon>
        <taxon>Gammaproteobacteria</taxon>
        <taxon>Alteromonadales</taxon>
        <taxon>Psychromonadaceae</taxon>
        <taxon>Psychromonas</taxon>
    </lineage>
</organism>
<dbReference type="Pfam" id="PF20567">
    <property type="entry name" value="DUF6776"/>
    <property type="match status" value="1"/>
</dbReference>
<sequence>MKRIKISIFKWCVISCLFIYLGFMMGKFQKDILEHQVKLSQMEVISLNAEKTELIENLNLVQADLSAEQKINDVLKSENKKLDDALQSSNDKLYFYEQVVAPELAQVGLNIYSFKVSKTDVKGVFSYEVVLMQAQKGRSELTGNVEIMFADSSNDEAENKVVKLSEYSETFESQFKFEYFQTLTGTFTLPKDLQVEQVFVVASAKRSRFRSAQDVEKVYDWQDYLENDTSPLAELVVQAE</sequence>
<dbReference type="InterPro" id="IPR046703">
    <property type="entry name" value="DUF6776"/>
</dbReference>
<gene>
    <name evidence="2" type="ORF">V6256_10645</name>
</gene>